<dbReference type="Pfam" id="PF11583">
    <property type="entry name" value="AurF"/>
    <property type="match status" value="1"/>
</dbReference>
<dbReference type="AlphaFoldDB" id="A0A3A5HDC3"/>
<dbReference type="OrthoDB" id="5138986at2"/>
<evidence type="ECO:0000313" key="1">
    <source>
        <dbReference type="EMBL" id="RJS46004.1"/>
    </source>
</evidence>
<dbReference type="InterPro" id="IPR009078">
    <property type="entry name" value="Ferritin-like_SF"/>
</dbReference>
<dbReference type="InterPro" id="IPR025859">
    <property type="entry name" value="AurF/CmlI"/>
</dbReference>
<dbReference type="InterPro" id="IPR012348">
    <property type="entry name" value="RNR-like"/>
</dbReference>
<keyword evidence="2" id="KW-1185">Reference proteome</keyword>
<dbReference type="EMBL" id="QYRP01000002">
    <property type="protein sequence ID" value="RJS46004.1"/>
    <property type="molecule type" value="Genomic_DNA"/>
</dbReference>
<dbReference type="GO" id="GO:0016491">
    <property type="term" value="F:oxidoreductase activity"/>
    <property type="evidence" value="ECO:0007669"/>
    <property type="project" value="InterPro"/>
</dbReference>
<evidence type="ECO:0000313" key="2">
    <source>
        <dbReference type="Proteomes" id="UP000276542"/>
    </source>
</evidence>
<dbReference type="Gene3D" id="1.10.620.20">
    <property type="entry name" value="Ribonucleotide Reductase, subunit A"/>
    <property type="match status" value="1"/>
</dbReference>
<organism evidence="1 2">
    <name type="scientific">Nocardioides cavernaquae</name>
    <dbReference type="NCBI Taxonomy" id="2321396"/>
    <lineage>
        <taxon>Bacteria</taxon>
        <taxon>Bacillati</taxon>
        <taxon>Actinomycetota</taxon>
        <taxon>Actinomycetes</taxon>
        <taxon>Propionibacteriales</taxon>
        <taxon>Nocardioidaceae</taxon>
        <taxon>Nocardioides</taxon>
    </lineage>
</organism>
<dbReference type="RefSeq" id="WP_120059903.1">
    <property type="nucleotide sequence ID" value="NZ_QYRP01000002.1"/>
</dbReference>
<comment type="caution">
    <text evidence="1">The sequence shown here is derived from an EMBL/GenBank/DDBJ whole genome shotgun (WGS) entry which is preliminary data.</text>
</comment>
<name>A0A3A5HDC3_9ACTN</name>
<gene>
    <name evidence="1" type="ORF">D4739_07045</name>
</gene>
<dbReference type="SUPFAM" id="SSF47240">
    <property type="entry name" value="Ferritin-like"/>
    <property type="match status" value="1"/>
</dbReference>
<sequence>MTIEQTYDEALKTLSEGSVRLHFDAFEDIDWDNPANVIDPAADCWILPTAHPLGGHAWYQGLSEERQKEIGFWMIGQMMKVGLEFENLLIRGLMQYVYNLPNGSPEYRYVTHEATEETHHTQMFQEYVNRAGVNPPGMRRWTKTMPLQMLIPSFATLFPEFFFTLVLGGEEPIDHAQKMILRSGWEMHPLVKRIVSIHVAEEARHISFAHRYLTERADDMGAIRKGLLGVLTPVVYRLMCDMILTPQRSSYRELGIPRSVIKDVYWKSPQGTELLSETFSDLRMLAENIGVRNRVTRPLWKLLGIDGRPARFRGEVHERGGHSHGASTKVA</sequence>
<protein>
    <submittedName>
        <fullName evidence="1">Diiron oxygenase</fullName>
    </submittedName>
</protein>
<reference evidence="2" key="1">
    <citation type="submission" date="2018-09" db="EMBL/GenBank/DDBJ databases">
        <authorList>
            <person name="Zhu H."/>
        </authorList>
    </citation>
    <scope>NUCLEOTIDE SEQUENCE [LARGE SCALE GENOMIC DNA]</scope>
    <source>
        <strain evidence="2">K1W22B-1</strain>
    </source>
</reference>
<proteinExistence type="predicted"/>
<accession>A0A3A5HDC3</accession>
<dbReference type="Proteomes" id="UP000276542">
    <property type="component" value="Unassembled WGS sequence"/>
</dbReference>